<evidence type="ECO:0000313" key="1">
    <source>
        <dbReference type="EMBL" id="MBO1317962.1"/>
    </source>
</evidence>
<accession>A0A8J7Q055</accession>
<keyword evidence="2" id="KW-1185">Reference proteome</keyword>
<sequence length="173" mass="20503">MTEEVFSFDEMDLKKPDPSWTKQQLLSCEGIFYLKDIAPQLELNMVALKRKVKQIQNQGQSAWKTTGIRKIWNHWLVKMTTFAPYYQEHLVSRVSKIDPKWDGNILLQQKGLFVLTDVCKLIPFSSHQLRYQAKRVNNPQTVIGVFKDKELKKFLVDMQIFGPWITQKWREEE</sequence>
<proteinExistence type="predicted"/>
<dbReference type="Proteomes" id="UP000664417">
    <property type="component" value="Unassembled WGS sequence"/>
</dbReference>
<gene>
    <name evidence="1" type="ORF">J3U88_05770</name>
</gene>
<evidence type="ECO:0000313" key="2">
    <source>
        <dbReference type="Proteomes" id="UP000664417"/>
    </source>
</evidence>
<dbReference type="EMBL" id="JAFREP010000004">
    <property type="protein sequence ID" value="MBO1317962.1"/>
    <property type="molecule type" value="Genomic_DNA"/>
</dbReference>
<dbReference type="AlphaFoldDB" id="A0A8J7Q055"/>
<name>A0A8J7Q055_9BACT</name>
<comment type="caution">
    <text evidence="1">The sequence shown here is derived from an EMBL/GenBank/DDBJ whole genome shotgun (WGS) entry which is preliminary data.</text>
</comment>
<reference evidence="1" key="1">
    <citation type="submission" date="2021-03" db="EMBL/GenBank/DDBJ databases">
        <authorList>
            <person name="Wang G."/>
        </authorList>
    </citation>
    <scope>NUCLEOTIDE SEQUENCE</scope>
    <source>
        <strain evidence="1">KCTC 12899</strain>
    </source>
</reference>
<protein>
    <submittedName>
        <fullName evidence="1">Uncharacterized protein</fullName>
    </submittedName>
</protein>
<organism evidence="1 2">
    <name type="scientific">Acanthopleuribacter pedis</name>
    <dbReference type="NCBI Taxonomy" id="442870"/>
    <lineage>
        <taxon>Bacteria</taxon>
        <taxon>Pseudomonadati</taxon>
        <taxon>Acidobacteriota</taxon>
        <taxon>Holophagae</taxon>
        <taxon>Acanthopleuribacterales</taxon>
        <taxon>Acanthopleuribacteraceae</taxon>
        <taxon>Acanthopleuribacter</taxon>
    </lineage>
</organism>
<dbReference type="RefSeq" id="WP_207857488.1">
    <property type="nucleotide sequence ID" value="NZ_JAFREP010000004.1"/>
</dbReference>